<sequence>MNRAQTSRRMRMSRELVKKNIFHQLDKDVGILSVKMDTVQGSVKRLETDVKEVAKKL</sequence>
<protein>
    <submittedName>
        <fullName evidence="1">Uncharacterized protein</fullName>
    </submittedName>
</protein>
<evidence type="ECO:0000313" key="1">
    <source>
        <dbReference type="EMBL" id="CCX32958.1"/>
    </source>
</evidence>
<organism evidence="1 2">
    <name type="scientific">Pyronema omphalodes (strain CBS 100304)</name>
    <name type="common">Pyronema confluens</name>
    <dbReference type="NCBI Taxonomy" id="1076935"/>
    <lineage>
        <taxon>Eukaryota</taxon>
        <taxon>Fungi</taxon>
        <taxon>Dikarya</taxon>
        <taxon>Ascomycota</taxon>
        <taxon>Pezizomycotina</taxon>
        <taxon>Pezizomycetes</taxon>
        <taxon>Pezizales</taxon>
        <taxon>Pyronemataceae</taxon>
        <taxon>Pyronema</taxon>
    </lineage>
</organism>
<reference evidence="1 2" key="1">
    <citation type="journal article" date="2013" name="PLoS Genet.">
        <title>The genome and development-dependent transcriptomes of Pyronema confluens: a window into fungal evolution.</title>
        <authorList>
            <person name="Traeger S."/>
            <person name="Altegoer F."/>
            <person name="Freitag M."/>
            <person name="Gabaldon T."/>
            <person name="Kempken F."/>
            <person name="Kumar A."/>
            <person name="Marcet-Houben M."/>
            <person name="Poggeler S."/>
            <person name="Stajich J.E."/>
            <person name="Nowrousian M."/>
        </authorList>
    </citation>
    <scope>NUCLEOTIDE SEQUENCE [LARGE SCALE GENOMIC DNA]</scope>
    <source>
        <strain evidence="2">CBS 100304</strain>
        <tissue evidence="1">Vegetative mycelium</tissue>
    </source>
</reference>
<proteinExistence type="predicted"/>
<dbReference type="EMBL" id="HF935934">
    <property type="protein sequence ID" value="CCX32958.1"/>
    <property type="molecule type" value="Genomic_DNA"/>
</dbReference>
<dbReference type="Proteomes" id="UP000018144">
    <property type="component" value="Unassembled WGS sequence"/>
</dbReference>
<name>U4LLZ3_PYROM</name>
<dbReference type="AlphaFoldDB" id="U4LLZ3"/>
<evidence type="ECO:0000313" key="2">
    <source>
        <dbReference type="Proteomes" id="UP000018144"/>
    </source>
</evidence>
<keyword evidence="2" id="KW-1185">Reference proteome</keyword>
<gene>
    <name evidence="1" type="ORF">PCON_13813</name>
</gene>
<accession>U4LLZ3</accession>